<name>A0A2G0Q6Z6_XENHO</name>
<evidence type="ECO:0000313" key="2">
    <source>
        <dbReference type="Proteomes" id="UP000225433"/>
    </source>
</evidence>
<reference evidence="1 2" key="1">
    <citation type="journal article" date="2017" name="Nat. Microbiol.">
        <title>Natural product diversity associated with the nematode symbionts Photorhabdus and Xenorhabdus.</title>
        <authorList>
            <person name="Tobias N.J."/>
            <person name="Wolff H."/>
            <person name="Djahanschiri B."/>
            <person name="Grundmann F."/>
            <person name="Kronenwerth M."/>
            <person name="Shi Y.M."/>
            <person name="Simonyi S."/>
            <person name="Grun P."/>
            <person name="Shapiro-Ilan D."/>
            <person name="Pidot S.J."/>
            <person name="Stinear T.P."/>
            <person name="Ebersberger I."/>
            <person name="Bode H.B."/>
        </authorList>
    </citation>
    <scope>NUCLEOTIDE SEQUENCE [LARGE SCALE GENOMIC DNA]</scope>
    <source>
        <strain evidence="1 2">DSM 17903</strain>
    </source>
</reference>
<accession>A0A2G0Q6Z6</accession>
<organism evidence="1 2">
    <name type="scientific">Xenorhabdus hominickii</name>
    <dbReference type="NCBI Taxonomy" id="351679"/>
    <lineage>
        <taxon>Bacteria</taxon>
        <taxon>Pseudomonadati</taxon>
        <taxon>Pseudomonadota</taxon>
        <taxon>Gammaproteobacteria</taxon>
        <taxon>Enterobacterales</taxon>
        <taxon>Morganellaceae</taxon>
        <taxon>Xenorhabdus</taxon>
    </lineage>
</organism>
<protein>
    <submittedName>
        <fullName evidence="1">Uncharacterized protein</fullName>
    </submittedName>
</protein>
<proteinExistence type="predicted"/>
<comment type="caution">
    <text evidence="1">The sequence shown here is derived from an EMBL/GenBank/DDBJ whole genome shotgun (WGS) entry which is preliminary data.</text>
</comment>
<sequence>MNNELFTRVIMRQYPMTIDPIVTENGALVGQ</sequence>
<gene>
    <name evidence="1" type="ORF">Xhom_02965</name>
</gene>
<dbReference type="AlphaFoldDB" id="A0A2G0Q6Z6"/>
<evidence type="ECO:0000313" key="1">
    <source>
        <dbReference type="EMBL" id="PHM54995.1"/>
    </source>
</evidence>
<dbReference type="Proteomes" id="UP000225433">
    <property type="component" value="Unassembled WGS sequence"/>
</dbReference>
<dbReference type="EMBL" id="NJAI01000004">
    <property type="protein sequence ID" value="PHM54995.1"/>
    <property type="molecule type" value="Genomic_DNA"/>
</dbReference>